<reference evidence="1" key="1">
    <citation type="submission" date="2022-08" db="EMBL/GenBank/DDBJ databases">
        <authorList>
            <person name="Deng Y."/>
            <person name="Han X.-F."/>
            <person name="Zhang Y.-Q."/>
        </authorList>
    </citation>
    <scope>NUCLEOTIDE SEQUENCE</scope>
    <source>
        <strain evidence="1">CPCC 203386</strain>
    </source>
</reference>
<dbReference type="EMBL" id="JANLCJ010000623">
    <property type="protein sequence ID" value="MCS5737349.1"/>
    <property type="molecule type" value="Genomic_DNA"/>
</dbReference>
<comment type="caution">
    <text evidence="1">The sequence shown here is derived from an EMBL/GenBank/DDBJ whole genome shotgun (WGS) entry which is preliminary data.</text>
</comment>
<feature type="non-terminal residue" evidence="1">
    <location>
        <position position="1"/>
    </location>
</feature>
<name>A0ABT2HBS9_9MICO</name>
<dbReference type="Proteomes" id="UP001165586">
    <property type="component" value="Unassembled WGS sequence"/>
</dbReference>
<evidence type="ECO:0000313" key="1">
    <source>
        <dbReference type="EMBL" id="MCS5737349.1"/>
    </source>
</evidence>
<keyword evidence="2" id="KW-1185">Reference proteome</keyword>
<feature type="non-terminal residue" evidence="1">
    <location>
        <position position="192"/>
    </location>
</feature>
<protein>
    <submittedName>
        <fullName evidence="1">Uncharacterized protein</fullName>
    </submittedName>
</protein>
<accession>A0ABT2HBS9</accession>
<organism evidence="1 2">
    <name type="scientific">Herbiconiux daphne</name>
    <dbReference type="NCBI Taxonomy" id="2970914"/>
    <lineage>
        <taxon>Bacteria</taxon>
        <taxon>Bacillati</taxon>
        <taxon>Actinomycetota</taxon>
        <taxon>Actinomycetes</taxon>
        <taxon>Micrococcales</taxon>
        <taxon>Microbacteriaceae</taxon>
        <taxon>Herbiconiux</taxon>
    </lineage>
</organism>
<gene>
    <name evidence="1" type="ORF">N1032_26820</name>
</gene>
<proteinExistence type="predicted"/>
<evidence type="ECO:0000313" key="2">
    <source>
        <dbReference type="Proteomes" id="UP001165586"/>
    </source>
</evidence>
<sequence>ASVTEAQHSAKIAAENYQAALETFNRAPASEREYAGKKLDAATNAYQTAVIREKVAIKDWLTPPHEDRAPAAAPAAQVKAPTLIAPVATPAAAPTAQAVPGKIALKAIPLTLVKTSPLAPQAHKEPTVIAPEIAPVSSPAALNYKAPATPEARAPQNFVKNAPLPQAAPEVKHFKEPQNVVIPNVIAPQAAP</sequence>